<evidence type="ECO:0000256" key="7">
    <source>
        <dbReference type="PIRSR" id="PIRSR619791-2"/>
    </source>
</evidence>
<name>A0AAD3R604_LATJO</name>
<dbReference type="Proteomes" id="UP001279410">
    <property type="component" value="Unassembled WGS sequence"/>
</dbReference>
<dbReference type="InterPro" id="IPR010255">
    <property type="entry name" value="Haem_peroxidase_sf"/>
</dbReference>
<dbReference type="GO" id="GO:0009986">
    <property type="term" value="C:cell surface"/>
    <property type="evidence" value="ECO:0007669"/>
    <property type="project" value="TreeGrafter"/>
</dbReference>
<dbReference type="Gene3D" id="1.10.640.10">
    <property type="entry name" value="Haem peroxidase domain superfamily, animal type"/>
    <property type="match status" value="1"/>
</dbReference>
<dbReference type="SUPFAM" id="SSF48113">
    <property type="entry name" value="Heme-dependent peroxidases"/>
    <property type="match status" value="1"/>
</dbReference>
<evidence type="ECO:0000256" key="4">
    <source>
        <dbReference type="ARBA" id="ARBA00022889"/>
    </source>
</evidence>
<dbReference type="GO" id="GO:0008270">
    <property type="term" value="F:zinc ion binding"/>
    <property type="evidence" value="ECO:0007669"/>
    <property type="project" value="UniProtKB-KW"/>
</dbReference>
<dbReference type="Pfam" id="PF03098">
    <property type="entry name" value="An_peroxidase"/>
    <property type="match status" value="1"/>
</dbReference>
<organism evidence="11 12">
    <name type="scientific">Lates japonicus</name>
    <name type="common">Japanese lates</name>
    <dbReference type="NCBI Taxonomy" id="270547"/>
    <lineage>
        <taxon>Eukaryota</taxon>
        <taxon>Metazoa</taxon>
        <taxon>Chordata</taxon>
        <taxon>Craniata</taxon>
        <taxon>Vertebrata</taxon>
        <taxon>Euteleostomi</taxon>
        <taxon>Actinopterygii</taxon>
        <taxon>Neopterygii</taxon>
        <taxon>Teleostei</taxon>
        <taxon>Neoteleostei</taxon>
        <taxon>Acanthomorphata</taxon>
        <taxon>Carangaria</taxon>
        <taxon>Carangaria incertae sedis</taxon>
        <taxon>Centropomidae</taxon>
        <taxon>Lates</taxon>
    </lineage>
</organism>
<dbReference type="PROSITE" id="PS50292">
    <property type="entry name" value="PEROXIDASE_3"/>
    <property type="match status" value="1"/>
</dbReference>
<evidence type="ECO:0000256" key="5">
    <source>
        <dbReference type="ARBA" id="ARBA00023136"/>
    </source>
</evidence>
<dbReference type="InterPro" id="IPR037120">
    <property type="entry name" value="Haem_peroxidase_sf_animal"/>
</dbReference>
<keyword evidence="7" id="KW-0349">Heme</keyword>
<dbReference type="InterPro" id="IPR026664">
    <property type="entry name" value="Stereocilin-rel"/>
</dbReference>
<evidence type="ECO:0000313" key="11">
    <source>
        <dbReference type="EMBL" id="GLD56265.1"/>
    </source>
</evidence>
<dbReference type="Pfam" id="PF06060">
    <property type="entry name" value="Mesothelin"/>
    <property type="match status" value="1"/>
</dbReference>
<keyword evidence="7" id="KW-0479">Metal-binding</keyword>
<dbReference type="InterPro" id="IPR001878">
    <property type="entry name" value="Znf_CCHC"/>
</dbReference>
<dbReference type="EMBL" id="BRZM01000024">
    <property type="protein sequence ID" value="GLD56265.1"/>
    <property type="molecule type" value="Genomic_DNA"/>
</dbReference>
<dbReference type="PROSITE" id="PS50158">
    <property type="entry name" value="ZF_CCHC"/>
    <property type="match status" value="1"/>
</dbReference>
<sequence length="2841" mass="314464">IITMRDYVPKIIGLESFEHYIGPYGGYDPTTDPSASNVFATAAFRFGHATISPILRRLNESFQEHEYFPRLRLHDTFFSPWRIVKEGGIEPILRGIIGTPALAVSANMLMAEEVTERLVMPKMLQHMDLASLNLQRGRDHALPGYNDWREFCGLKRIKTLDDLKAVVGDYKVAEKILKIYGHLDNIDVWLGGLVENLFPGARTGPLFACLIGKQMKVLRDGDRFWWEAEGVFTQQQTAELLKVSLSRIICDNTDIGEVPFDSFRFGKYPSDYVPCNHIPSMNLEAWREERNRDLQQCGSPAKIKNGDFILSSTSGKPVALYSCYHGFKLEGAAAGEELDTYLALIWDLNLKYGKNIFYQYHKAFSSKAALYISQSNTRLNWAVLDIESFVMLVGGSQAVSCFTCGNLGHTAPFCPQLPFLPTLPPNLTSPQPKHLPFTCADRKGRKISAAVDTLAGELTCKRGKNGTLPEAKSRELEQNLRLIVEMTLKVFFDLVAVVENLSPKQKAELILDPDSNALENETIVREVFTSLTESRDTEQLSQFFQAYSDINKQRNIIIGVTAVRDTPPEPDLDSPRPEFEDFQPEDYKLWFQIANPTDCVYGISLKPCAIYHRLGATPVPRSWLCLIHRGSKQWLEANFGAYSGLQHQAFASLNPNFSSAEALSVLTPAQVAQLTLSSGALNDTDQIDRVFERLEEGNALENVDEFLEELTANGKGQQEITDVMVGYLTKSVSVINKPVCRQGIQSDAQWLEKNLGPFSTRAKYSDLKVFNISGVAVVENLSPKQKAELILDPDSNALENETIVREVFTSLTESCDTEQLSQFFQAYSDINKQRNITIIENPAVRDTVLNLTLTALAPEFEDFQPEDYKLWFQVYLVTVMASLHPGSLAVIPSNISCASYAAMYEMIFLKSKCEETLVDEDLICAAVDGSQLQQTVSMGISSEALCNFTITAHACSSATHLTADNLATLMKCSLESQTTYPVEVWTLLFQKASSALDQALESFATMAPNNSNPSLSHALEALGEVRIASFSQAQLQSVSFVSSWFMTNIRPFLASSSPNFLFCLSSKNFSCDTYRTVRKRCQCSLLAQVAQLTLSSGALNDTDQLDRVFERLEEGNALENVDDPLEDLTANGKDLQHRYHQVQDRRVVRLVPRETGYSAPKFQRSDAQECNLRYKLHKLPCCGQQEITDVMVGYLTKSVSVINKPEKHHYHRKSQAVRDTALKPDLDSPSALNLKTFSLKTISCGSGLAGHCMCPSWQLKAEALSVLTPAQVAQLTLSSGALNDTDQIDRVFERLEEGNALENVDEFLEELTANGKDPDFQPAVRDHLMNRTFSIIAPHFPKFKTDEWFAWFHVKLVTLLPSFSAAMLKNATSDINCTNYHVVVSGMAKAFPSISSQGQQEITDVMVGYLTKSVSVINKSGGSCENSLTSQKAELILDPDSNALGENEAIVREVFTSLMKKHHYHRNRASLETTGFELTLTQPSLPEFEDFQPEDYKLWFQVYLVTVMASSILAAWRLTGPRAKFENPANAVSVIKQRVTKETFTRLSCVESVNDDRRWLEDNFGQFRVHASYNDFVTLKNNFNGAEVADLLTLSQLAELAAAPSQLKTVQQVTKIMAVTSPVDFGAFFDIVSPAIEAHPANYTEEVKSAFLQAVFDRGNLSSPAINDTEFLLWLKVRLSPLLVNLSPGLVTPLFHIAKSRSCNSSQEMITLLDTLHMTLSNNTQREIYKSTLLFLQGPTPLKCYNGGSFYIFLRNTFLSFGFPDLSMFTSLLPQTRKSELLGTISPSELRQFLSEPNVVDNSSDICVIFNNYNNTTAFLETEDVPDNVKMVTLPCVWPLALSSNSKSEVNFWFDLRLKNYLRFLSKSLISSTEVQNASCLAFKKLVSVMGNNFTYNSSDFGQGDVYTTIRTYLSTGSSVRCYNTSDAELNSTSWFVSYIGNFVTFITLDDLTTFVSTSQTKVFLEDPANLQLFSNTAIPENVTNYYISQLFAFNPAFSPVKLPGLFLCSSEVPSAAYSSVNENDTILLLNELKKFCNGTVDPEVSAALASNIKTITAETFKILGSASGGLTSSQITSVSGSVLVSSLSTLSTISTWNQEQATIIIQTMTASGFQINTGSSLASLGTLVAGVPSKSIEKIPASQLVTISQSTAFVSSMLSAPTVVQQTFVKKIISVDSSPAKVVLNVPDAMATQIPPSLLLFSEENVDISVINRKTWTSDQAAMFFGSLATTNFNIEEFSPSVLQGFTCTSVQKMTKTRIRGLIHACRQRTGRAKVELRESQLTCMYNLLNGNISQTFTDYPSDMLLYLNKKYVKRENCRSYISAVGAADFSVASEILNKDLLLLNEARSCLGINGFSLSKDNVEVMGNMACTLDSSYIENSDPLILEKLKVCKDFSDSQVVAMETLLMSGKTRYGNVATWNQQTLEDLGILPLYFTKNIWGQLKTNTKRGYLKKCMPHLRKSQTKKRKLKKLFKEISALRIKRGAGCTVGNITQVTVSDDSFPFGYDQTQFDLCLDVPVLKDNLNSICQKVDDDDFQMIILNKLNQAFPSGVSDNKVQLLGSVSRVASLDDISRWNVTTVDTLAALMKAEDGEWAAEKSKAIITKYLSTPGNTLGSIELNSIGSNLCSLDISTLKTITPESIKNASPLNVASCSSEQKRVLYEISNSSFSSLRDTPTIFYNLIQPHLGGAPLSDVEALSTQNVNMDVKTLRSLDPEVISALTVTNVKNLMGSQLQDLEVFKEDPVIQSWVNRQLQADLDKLGLNLTTNRTNPTTAPLNSNNSTNATSTQGTTTSSNASQTTAATTQAATTSGGTEVAKHTTSMFLAAVLATVLQIIQQPT</sequence>
<feature type="binding site" description="axial binding residue" evidence="7">
    <location>
        <position position="48"/>
    </location>
    <ligand>
        <name>heme b</name>
        <dbReference type="ChEBI" id="CHEBI:60344"/>
    </ligand>
    <ligandPart>
        <name>Fe</name>
        <dbReference type="ChEBI" id="CHEBI:18248"/>
    </ligandPart>
</feature>
<proteinExistence type="inferred from homology"/>
<keyword evidence="8" id="KW-0862">Zinc</keyword>
<protein>
    <recommendedName>
        <fullName evidence="10">CCHC-type domain-containing protein</fullName>
    </recommendedName>
</protein>
<keyword evidence="8" id="KW-0863">Zinc-finger</keyword>
<feature type="domain" description="CCHC-type" evidence="10">
    <location>
        <begin position="401"/>
        <end position="416"/>
    </location>
</feature>
<dbReference type="PANTHER" id="PTHR23412">
    <property type="entry name" value="STEREOCILIN RELATED"/>
    <property type="match status" value="1"/>
</dbReference>
<comment type="subcellular location">
    <subcellularLocation>
        <location evidence="1">Membrane</location>
    </subcellularLocation>
</comment>
<dbReference type="GO" id="GO:0003676">
    <property type="term" value="F:nucleic acid binding"/>
    <property type="evidence" value="ECO:0007669"/>
    <property type="project" value="InterPro"/>
</dbReference>
<dbReference type="InterPro" id="IPR019791">
    <property type="entry name" value="Haem_peroxidase_animal"/>
</dbReference>
<evidence type="ECO:0000256" key="9">
    <source>
        <dbReference type="SAM" id="MobiDB-lite"/>
    </source>
</evidence>
<evidence type="ECO:0000259" key="10">
    <source>
        <dbReference type="PROSITE" id="PS50158"/>
    </source>
</evidence>
<reference evidence="11" key="1">
    <citation type="submission" date="2022-08" db="EMBL/GenBank/DDBJ databases">
        <title>Genome sequencing of akame (Lates japonicus).</title>
        <authorList>
            <person name="Hashiguchi Y."/>
            <person name="Takahashi H."/>
        </authorList>
    </citation>
    <scope>NUCLEOTIDE SEQUENCE</scope>
    <source>
        <strain evidence="11">Kochi</strain>
    </source>
</reference>
<dbReference type="InterPro" id="IPR010335">
    <property type="entry name" value="Mesothelin"/>
</dbReference>
<dbReference type="GO" id="GO:0004601">
    <property type="term" value="F:peroxidase activity"/>
    <property type="evidence" value="ECO:0007669"/>
    <property type="project" value="InterPro"/>
</dbReference>
<keyword evidence="7" id="KW-0408">Iron</keyword>
<accession>A0AAD3R604</accession>
<dbReference type="PANTHER" id="PTHR23412:SF6">
    <property type="entry name" value="MESOTHELIN"/>
    <property type="match status" value="1"/>
</dbReference>
<evidence type="ECO:0000256" key="3">
    <source>
        <dbReference type="ARBA" id="ARBA00022729"/>
    </source>
</evidence>
<dbReference type="GO" id="GO:0020037">
    <property type="term" value="F:heme binding"/>
    <property type="evidence" value="ECO:0007669"/>
    <property type="project" value="InterPro"/>
</dbReference>
<comment type="similarity">
    <text evidence="2">Belongs to the mesothelin family.</text>
</comment>
<dbReference type="PRINTS" id="PR00457">
    <property type="entry name" value="ANPEROXIDASE"/>
</dbReference>
<keyword evidence="12" id="KW-1185">Reference proteome</keyword>
<dbReference type="GO" id="GO:0007160">
    <property type="term" value="P:cell-matrix adhesion"/>
    <property type="evidence" value="ECO:0007669"/>
    <property type="project" value="TreeGrafter"/>
</dbReference>
<keyword evidence="3" id="KW-0732">Signal</keyword>
<dbReference type="GO" id="GO:0016020">
    <property type="term" value="C:membrane"/>
    <property type="evidence" value="ECO:0007669"/>
    <property type="project" value="UniProtKB-SubCell"/>
</dbReference>
<evidence type="ECO:0000256" key="6">
    <source>
        <dbReference type="ARBA" id="ARBA00023180"/>
    </source>
</evidence>
<feature type="non-terminal residue" evidence="11">
    <location>
        <position position="2841"/>
    </location>
</feature>
<keyword evidence="4" id="KW-0130">Cell adhesion</keyword>
<gene>
    <name evidence="11" type="ORF">AKAME5_000863300</name>
</gene>
<keyword evidence="5" id="KW-0472">Membrane</keyword>
<evidence type="ECO:0000256" key="8">
    <source>
        <dbReference type="PROSITE-ProRule" id="PRU00047"/>
    </source>
</evidence>
<evidence type="ECO:0000256" key="1">
    <source>
        <dbReference type="ARBA" id="ARBA00004370"/>
    </source>
</evidence>
<evidence type="ECO:0000256" key="2">
    <source>
        <dbReference type="ARBA" id="ARBA00011016"/>
    </source>
</evidence>
<feature type="region of interest" description="Disordered" evidence="9">
    <location>
        <begin position="2766"/>
        <end position="2815"/>
    </location>
</feature>
<comment type="caution">
    <text evidence="11">The sequence shown here is derived from an EMBL/GenBank/DDBJ whole genome shotgun (WGS) entry which is preliminary data.</text>
</comment>
<keyword evidence="6" id="KW-0325">Glycoprotein</keyword>
<dbReference type="GO" id="GO:0006979">
    <property type="term" value="P:response to oxidative stress"/>
    <property type="evidence" value="ECO:0007669"/>
    <property type="project" value="InterPro"/>
</dbReference>
<dbReference type="FunFam" id="1.10.640.10:FF:000010">
    <property type="entry name" value="Thyroid peroxidase"/>
    <property type="match status" value="1"/>
</dbReference>
<evidence type="ECO:0000313" key="12">
    <source>
        <dbReference type="Proteomes" id="UP001279410"/>
    </source>
</evidence>